<feature type="transmembrane region" description="Helical" evidence="1">
    <location>
        <begin position="112"/>
        <end position="134"/>
    </location>
</feature>
<reference evidence="2" key="2">
    <citation type="submission" date="2022-05" db="EMBL/GenBank/DDBJ databases">
        <authorList>
            <person name="Kim J.-S."/>
            <person name="Lee K."/>
            <person name="Suh M."/>
            <person name="Eom M."/>
            <person name="Kim J.-S."/>
            <person name="Kim D.-S."/>
            <person name="Ko S.-H."/>
            <person name="Shin Y."/>
            <person name="Lee J.-S."/>
        </authorList>
    </citation>
    <scope>NUCLEOTIDE SEQUENCE</scope>
    <source>
        <strain evidence="2">N237</strain>
    </source>
</reference>
<keyword evidence="1" id="KW-1133">Transmembrane helix</keyword>
<accession>A0ABY4R2N8</accession>
<gene>
    <name evidence="2" type="ORF">M6D93_04690</name>
</gene>
<sequence length="153" mass="16181">MSPRKALTIQACLTAVVVVGLAIDAFVHYDLASAFKNNKTSVLSEADLFRAEATVAIVAAAALLARPRRYTAAFAFLVAAAGTAAVLVYRYVDIGAFGPIPKMYDPYWAPTGKTLSAVGEALAALAALALLLMFGHRSRTVSVPERTVEHTRG</sequence>
<dbReference type="RefSeq" id="WP_249773200.1">
    <property type="nucleotide sequence ID" value="NZ_CP097332.1"/>
</dbReference>
<evidence type="ECO:0000313" key="2">
    <source>
        <dbReference type="EMBL" id="UQX89304.1"/>
    </source>
</evidence>
<dbReference type="EMBL" id="CP097332">
    <property type="protein sequence ID" value="UQX89304.1"/>
    <property type="molecule type" value="Genomic_DNA"/>
</dbReference>
<organism evidence="2 3">
    <name type="scientific">Jatrophihabitans telluris</name>
    <dbReference type="NCBI Taxonomy" id="2038343"/>
    <lineage>
        <taxon>Bacteria</taxon>
        <taxon>Bacillati</taxon>
        <taxon>Actinomycetota</taxon>
        <taxon>Actinomycetes</taxon>
        <taxon>Jatrophihabitantales</taxon>
        <taxon>Jatrophihabitantaceae</taxon>
        <taxon>Jatrophihabitans</taxon>
    </lineage>
</organism>
<name>A0ABY4R2N8_9ACTN</name>
<reference evidence="2" key="1">
    <citation type="journal article" date="2018" name="Int. J. Syst. Evol. Microbiol.">
        <title>Jatrophihabitans telluris sp. nov., isolated from sediment soil of lava forest wetlands and the emended description of the genus Jatrophihabitans.</title>
        <authorList>
            <person name="Lee K.C."/>
            <person name="Suh M.K."/>
            <person name="Eom M.K."/>
            <person name="Kim K.K."/>
            <person name="Kim J.S."/>
            <person name="Kim D.S."/>
            <person name="Ko S.H."/>
            <person name="Shin Y.K."/>
            <person name="Lee J.S."/>
        </authorList>
    </citation>
    <scope>NUCLEOTIDE SEQUENCE</scope>
    <source>
        <strain evidence="2">N237</strain>
    </source>
</reference>
<evidence type="ECO:0008006" key="4">
    <source>
        <dbReference type="Google" id="ProtNLM"/>
    </source>
</evidence>
<feature type="transmembrane region" description="Helical" evidence="1">
    <location>
        <begin position="46"/>
        <end position="65"/>
    </location>
</feature>
<evidence type="ECO:0000313" key="3">
    <source>
        <dbReference type="Proteomes" id="UP001056336"/>
    </source>
</evidence>
<dbReference type="Proteomes" id="UP001056336">
    <property type="component" value="Chromosome"/>
</dbReference>
<feature type="transmembrane region" description="Helical" evidence="1">
    <location>
        <begin position="72"/>
        <end position="92"/>
    </location>
</feature>
<evidence type="ECO:0000256" key="1">
    <source>
        <dbReference type="SAM" id="Phobius"/>
    </source>
</evidence>
<proteinExistence type="predicted"/>
<protein>
    <recommendedName>
        <fullName evidence="4">Integral membrane protein</fullName>
    </recommendedName>
</protein>
<keyword evidence="1" id="KW-0472">Membrane</keyword>
<keyword evidence="3" id="KW-1185">Reference proteome</keyword>
<keyword evidence="1" id="KW-0812">Transmembrane</keyword>